<reference evidence="1" key="1">
    <citation type="submission" date="2020-03" db="EMBL/GenBank/DDBJ databases">
        <title>The deep terrestrial virosphere.</title>
        <authorList>
            <person name="Holmfeldt K."/>
            <person name="Nilsson E."/>
            <person name="Simone D."/>
            <person name="Lopez-Fernandez M."/>
            <person name="Wu X."/>
            <person name="de Brujin I."/>
            <person name="Lundin D."/>
            <person name="Andersson A."/>
            <person name="Bertilsson S."/>
            <person name="Dopson M."/>
        </authorList>
    </citation>
    <scope>NUCLEOTIDE SEQUENCE</scope>
    <source>
        <strain evidence="1">MM171B00229</strain>
    </source>
</reference>
<evidence type="ECO:0000313" key="1">
    <source>
        <dbReference type="EMBL" id="QJB04602.1"/>
    </source>
</evidence>
<dbReference type="EMBL" id="MT143886">
    <property type="protein sequence ID" value="QJB04602.1"/>
    <property type="molecule type" value="Genomic_DNA"/>
</dbReference>
<organism evidence="1">
    <name type="scientific">viral metagenome</name>
    <dbReference type="NCBI Taxonomy" id="1070528"/>
    <lineage>
        <taxon>unclassified sequences</taxon>
        <taxon>metagenomes</taxon>
        <taxon>organismal metagenomes</taxon>
    </lineage>
</organism>
<sequence length="513" mass="59369">MTRQRNRLASDSGLMKGAQWANLLTGDYNPDEIGLDEYSKMMNYDAQVRAGSDLIGMGVLMKPWRIRHPDEEVVEILTTSLQKMRKPSLRSSMKQMLTAICYGYSVTEIVFQDYKKFWVPRFQNGLKTFDPVYLKFFTDEYGNLEKIQQQLGGNRVDLPLDRTLIWSHDTKFGNWYGESILRACYKNWFIKDAMLKFANIAYERFGAPIMLGYAPTVNDQSSVQDAISHLYAYSQATILRRDKDDPTGIDVLESKRAEMPFDRYINYQDNMILRRMLIGQNLFEGGGGVYGAKVPFDIILMRFEDFRLELIEQMDELLQIISAFNWELEVEPRFDFAPLTTSDMASLRESIFNALDRGILEENDNDWVRQELGFPQKRKEKQFARALAGRYLQDPHAAWLASGKQTIIVNTTPYSKYDKEEIYIVGDGGVYGTMVQGEPQGPFSKRIQEKYRELHRISAAEWDDQLGDAKDFWIQRPTIYRKFDTPLKFEVPVNAGDYIRRVVPEGVFAEGDS</sequence>
<protein>
    <recommendedName>
        <fullName evidence="2">Portal protein</fullName>
    </recommendedName>
</protein>
<evidence type="ECO:0008006" key="2">
    <source>
        <dbReference type="Google" id="ProtNLM"/>
    </source>
</evidence>
<dbReference type="InterPro" id="IPR009279">
    <property type="entry name" value="Portal_Mu"/>
</dbReference>
<accession>A0A6M3MIJ0</accession>
<dbReference type="AlphaFoldDB" id="A0A6M3MIJ0"/>
<dbReference type="Pfam" id="PF06074">
    <property type="entry name" value="Portal_Mu"/>
    <property type="match status" value="1"/>
</dbReference>
<gene>
    <name evidence="1" type="ORF">MM171B00229_0018</name>
</gene>
<proteinExistence type="predicted"/>
<name>A0A6M3MIJ0_9ZZZZ</name>